<feature type="compositionally biased region" description="Basic and acidic residues" evidence="1">
    <location>
        <begin position="137"/>
        <end position="147"/>
    </location>
</feature>
<sequence length="162" mass="18265">MNNISRLRPKVLAGRLLGESTYNQCAQYLQNSRKGGKDQCRDVLEKEMSPFGLQRIFQQIKLMMEFLSNDVTNAPTIPGPTKEHLDQLAARKRGIQNRLWRELGIRVDKVVQGGGTSNTRNESDNPENTAISTTGCENKDDQDKAVEHDDDDNEANENDSIF</sequence>
<feature type="compositionally biased region" description="Polar residues" evidence="1">
    <location>
        <begin position="126"/>
        <end position="136"/>
    </location>
</feature>
<evidence type="ECO:0000313" key="2">
    <source>
        <dbReference type="EMBL" id="KAF2880523.1"/>
    </source>
</evidence>
<proteinExistence type="predicted"/>
<feature type="region of interest" description="Disordered" evidence="1">
    <location>
        <begin position="112"/>
        <end position="162"/>
    </location>
</feature>
<reference evidence="2" key="1">
    <citation type="submission" date="2019-08" db="EMBL/GenBank/DDBJ databases">
        <title>The genome of the North American firefly Photinus pyralis.</title>
        <authorList>
            <consortium name="Photinus pyralis genome working group"/>
            <person name="Fallon T.R."/>
            <person name="Sander Lower S.E."/>
            <person name="Weng J.-K."/>
        </authorList>
    </citation>
    <scope>NUCLEOTIDE SEQUENCE</scope>
    <source>
        <strain evidence="2">TRF0915ILg1</strain>
        <tissue evidence="2">Whole body</tissue>
    </source>
</reference>
<feature type="compositionally biased region" description="Acidic residues" evidence="1">
    <location>
        <begin position="148"/>
        <end position="162"/>
    </location>
</feature>
<evidence type="ECO:0000256" key="1">
    <source>
        <dbReference type="SAM" id="MobiDB-lite"/>
    </source>
</evidence>
<organism evidence="2 3">
    <name type="scientific">Ignelater luminosus</name>
    <name type="common">Cucubano</name>
    <name type="synonym">Pyrophorus luminosus</name>
    <dbReference type="NCBI Taxonomy" id="2038154"/>
    <lineage>
        <taxon>Eukaryota</taxon>
        <taxon>Metazoa</taxon>
        <taxon>Ecdysozoa</taxon>
        <taxon>Arthropoda</taxon>
        <taxon>Hexapoda</taxon>
        <taxon>Insecta</taxon>
        <taxon>Pterygota</taxon>
        <taxon>Neoptera</taxon>
        <taxon>Endopterygota</taxon>
        <taxon>Coleoptera</taxon>
        <taxon>Polyphaga</taxon>
        <taxon>Elateriformia</taxon>
        <taxon>Elateroidea</taxon>
        <taxon>Elateridae</taxon>
        <taxon>Agrypninae</taxon>
        <taxon>Pyrophorini</taxon>
        <taxon>Ignelater</taxon>
    </lineage>
</organism>
<accession>A0A8K0C566</accession>
<dbReference type="OrthoDB" id="8193306at2759"/>
<name>A0A8K0C566_IGNLU</name>
<keyword evidence="3" id="KW-1185">Reference proteome</keyword>
<dbReference type="AlphaFoldDB" id="A0A8K0C566"/>
<protein>
    <submittedName>
        <fullName evidence="2">Uncharacterized protein</fullName>
    </submittedName>
</protein>
<dbReference type="Proteomes" id="UP000801492">
    <property type="component" value="Unassembled WGS sequence"/>
</dbReference>
<comment type="caution">
    <text evidence="2">The sequence shown here is derived from an EMBL/GenBank/DDBJ whole genome shotgun (WGS) entry which is preliminary data.</text>
</comment>
<gene>
    <name evidence="2" type="ORF">ILUMI_25648</name>
</gene>
<evidence type="ECO:0000313" key="3">
    <source>
        <dbReference type="Proteomes" id="UP000801492"/>
    </source>
</evidence>
<dbReference type="EMBL" id="VTPC01090960">
    <property type="protein sequence ID" value="KAF2880523.1"/>
    <property type="molecule type" value="Genomic_DNA"/>
</dbReference>